<organism evidence="1 2">
    <name type="scientific">Hyaloscypha bicolor E</name>
    <dbReference type="NCBI Taxonomy" id="1095630"/>
    <lineage>
        <taxon>Eukaryota</taxon>
        <taxon>Fungi</taxon>
        <taxon>Dikarya</taxon>
        <taxon>Ascomycota</taxon>
        <taxon>Pezizomycotina</taxon>
        <taxon>Leotiomycetes</taxon>
        <taxon>Helotiales</taxon>
        <taxon>Hyaloscyphaceae</taxon>
        <taxon>Hyaloscypha</taxon>
        <taxon>Hyaloscypha bicolor</taxon>
    </lineage>
</organism>
<dbReference type="STRING" id="1095630.A0A2J6TRN2"/>
<protein>
    <recommendedName>
        <fullName evidence="3">Reverse transcriptase domain-containing protein</fullName>
    </recommendedName>
</protein>
<dbReference type="AlphaFoldDB" id="A0A2J6TRN2"/>
<dbReference type="OrthoDB" id="4729352at2759"/>
<evidence type="ECO:0000313" key="2">
    <source>
        <dbReference type="Proteomes" id="UP000235371"/>
    </source>
</evidence>
<dbReference type="InterPro" id="IPR043502">
    <property type="entry name" value="DNA/RNA_pol_sf"/>
</dbReference>
<dbReference type="GeneID" id="36581979"/>
<evidence type="ECO:0000313" key="1">
    <source>
        <dbReference type="EMBL" id="PMD65618.1"/>
    </source>
</evidence>
<sequence>IYTLLERELEIFREYLNTSLEKRGGLYLYINYWDLNRITIKNRILLLLISKIINRLYKVKIYIKLDLKNTYY</sequence>
<dbReference type="Proteomes" id="UP000235371">
    <property type="component" value="Unassembled WGS sequence"/>
</dbReference>
<dbReference type="Gene3D" id="3.10.10.10">
    <property type="entry name" value="HIV Type 1 Reverse Transcriptase, subunit A, domain 1"/>
    <property type="match status" value="1"/>
</dbReference>
<name>A0A2J6TRN2_9HELO</name>
<keyword evidence="2" id="KW-1185">Reference proteome</keyword>
<gene>
    <name evidence="1" type="ORF">K444DRAFT_518839</name>
</gene>
<evidence type="ECO:0008006" key="3">
    <source>
        <dbReference type="Google" id="ProtNLM"/>
    </source>
</evidence>
<dbReference type="InterPro" id="IPR043128">
    <property type="entry name" value="Rev_trsase/Diguanyl_cyclase"/>
</dbReference>
<dbReference type="EMBL" id="KZ613746">
    <property type="protein sequence ID" value="PMD65618.1"/>
    <property type="molecule type" value="Genomic_DNA"/>
</dbReference>
<reference evidence="1 2" key="1">
    <citation type="submission" date="2016-04" db="EMBL/GenBank/DDBJ databases">
        <title>A degradative enzymes factory behind the ericoid mycorrhizal symbiosis.</title>
        <authorList>
            <consortium name="DOE Joint Genome Institute"/>
            <person name="Martino E."/>
            <person name="Morin E."/>
            <person name="Grelet G."/>
            <person name="Kuo A."/>
            <person name="Kohler A."/>
            <person name="Daghino S."/>
            <person name="Barry K."/>
            <person name="Choi C."/>
            <person name="Cichocki N."/>
            <person name="Clum A."/>
            <person name="Copeland A."/>
            <person name="Hainaut M."/>
            <person name="Haridas S."/>
            <person name="Labutti K."/>
            <person name="Lindquist E."/>
            <person name="Lipzen A."/>
            <person name="Khouja H.-R."/>
            <person name="Murat C."/>
            <person name="Ohm R."/>
            <person name="Olson A."/>
            <person name="Spatafora J."/>
            <person name="Veneault-Fourrey C."/>
            <person name="Henrissat B."/>
            <person name="Grigoriev I."/>
            <person name="Martin F."/>
            <person name="Perotto S."/>
        </authorList>
    </citation>
    <scope>NUCLEOTIDE SEQUENCE [LARGE SCALE GENOMIC DNA]</scope>
    <source>
        <strain evidence="1 2">E</strain>
    </source>
</reference>
<dbReference type="RefSeq" id="XP_024742522.1">
    <property type="nucleotide sequence ID" value="XM_024873899.1"/>
</dbReference>
<proteinExistence type="predicted"/>
<accession>A0A2J6TRN2</accession>
<dbReference type="InParanoid" id="A0A2J6TRN2"/>
<dbReference type="Gene3D" id="3.30.70.270">
    <property type="match status" value="1"/>
</dbReference>
<dbReference type="SUPFAM" id="SSF56672">
    <property type="entry name" value="DNA/RNA polymerases"/>
    <property type="match status" value="1"/>
</dbReference>
<feature type="non-terminal residue" evidence="1">
    <location>
        <position position="1"/>
    </location>
</feature>